<feature type="region of interest" description="Disordered" evidence="5">
    <location>
        <begin position="499"/>
        <end position="525"/>
    </location>
</feature>
<accession>A0A058ZAK9</accession>
<feature type="transmembrane region" description="Helical" evidence="6">
    <location>
        <begin position="90"/>
        <end position="116"/>
    </location>
</feature>
<evidence type="ECO:0000256" key="5">
    <source>
        <dbReference type="SAM" id="MobiDB-lite"/>
    </source>
</evidence>
<proteinExistence type="predicted"/>
<dbReference type="PANTHER" id="PTHR23112">
    <property type="entry name" value="G PROTEIN-COUPLED RECEPTOR 157-RELATED"/>
    <property type="match status" value="1"/>
</dbReference>
<evidence type="ECO:0000256" key="6">
    <source>
        <dbReference type="SAM" id="Phobius"/>
    </source>
</evidence>
<dbReference type="GO" id="GO:0004930">
    <property type="term" value="F:G protein-coupled receptor activity"/>
    <property type="evidence" value="ECO:0007669"/>
    <property type="project" value="TreeGrafter"/>
</dbReference>
<evidence type="ECO:0000313" key="7">
    <source>
        <dbReference type="EMBL" id="KCV70457.1"/>
    </source>
</evidence>
<dbReference type="GO" id="GO:0005886">
    <property type="term" value="C:plasma membrane"/>
    <property type="evidence" value="ECO:0007669"/>
    <property type="project" value="TreeGrafter"/>
</dbReference>
<reference evidence="7" key="1">
    <citation type="submission" date="2013-04" db="EMBL/GenBank/DDBJ databases">
        <title>The Genome Sequence of Fonticula alba ATCC 38817.</title>
        <authorList>
            <consortium name="The Broad Institute Genomics Platform"/>
            <person name="Russ C."/>
            <person name="Cuomo C."/>
            <person name="Burger G."/>
            <person name="Gray M.W."/>
            <person name="Holland P.W.H."/>
            <person name="King N."/>
            <person name="Lang F.B.F."/>
            <person name="Roger A.J."/>
            <person name="Ruiz-Trillo I."/>
            <person name="Brown M."/>
            <person name="Walker B."/>
            <person name="Young S."/>
            <person name="Zeng Q."/>
            <person name="Gargeya S."/>
            <person name="Fitzgerald M."/>
            <person name="Haas B."/>
            <person name="Abouelleil A."/>
            <person name="Allen A.W."/>
            <person name="Alvarado L."/>
            <person name="Arachchi H.M."/>
            <person name="Berlin A.M."/>
            <person name="Chapman S.B."/>
            <person name="Gainer-Dewar J."/>
            <person name="Goldberg J."/>
            <person name="Griggs A."/>
            <person name="Gujja S."/>
            <person name="Hansen M."/>
            <person name="Howarth C."/>
            <person name="Imamovic A."/>
            <person name="Ireland A."/>
            <person name="Larimer J."/>
            <person name="McCowan C."/>
            <person name="Murphy C."/>
            <person name="Pearson M."/>
            <person name="Poon T.W."/>
            <person name="Priest M."/>
            <person name="Roberts A."/>
            <person name="Saif S."/>
            <person name="Shea T."/>
            <person name="Sisk P."/>
            <person name="Sykes S."/>
            <person name="Wortman J."/>
            <person name="Nusbaum C."/>
            <person name="Birren B."/>
        </authorList>
    </citation>
    <scope>NUCLEOTIDE SEQUENCE [LARGE SCALE GENOMIC DNA]</scope>
    <source>
        <strain evidence="7">ATCC 38817</strain>
    </source>
</reference>
<organism evidence="7">
    <name type="scientific">Fonticula alba</name>
    <name type="common">Slime mold</name>
    <dbReference type="NCBI Taxonomy" id="691883"/>
    <lineage>
        <taxon>Eukaryota</taxon>
        <taxon>Rotosphaerida</taxon>
        <taxon>Fonticulaceae</taxon>
        <taxon>Fonticula</taxon>
    </lineage>
</organism>
<dbReference type="GeneID" id="20527524"/>
<feature type="compositionally biased region" description="Gly residues" evidence="5">
    <location>
        <begin position="460"/>
        <end position="471"/>
    </location>
</feature>
<evidence type="ECO:0000256" key="2">
    <source>
        <dbReference type="ARBA" id="ARBA00022692"/>
    </source>
</evidence>
<gene>
    <name evidence="7" type="ORF">H696_02799</name>
</gene>
<feature type="region of interest" description="Disordered" evidence="5">
    <location>
        <begin position="808"/>
        <end position="850"/>
    </location>
</feature>
<feature type="region of interest" description="Disordered" evidence="5">
    <location>
        <begin position="459"/>
        <end position="482"/>
    </location>
</feature>
<feature type="transmembrane region" description="Helical" evidence="6">
    <location>
        <begin position="197"/>
        <end position="221"/>
    </location>
</feature>
<feature type="transmembrane region" description="Helical" evidence="6">
    <location>
        <begin position="152"/>
        <end position="177"/>
    </location>
</feature>
<keyword evidence="2 6" id="KW-0812">Transmembrane</keyword>
<evidence type="ECO:0000256" key="3">
    <source>
        <dbReference type="ARBA" id="ARBA00022989"/>
    </source>
</evidence>
<dbReference type="Proteomes" id="UP000030693">
    <property type="component" value="Unassembled WGS sequence"/>
</dbReference>
<evidence type="ECO:0000256" key="1">
    <source>
        <dbReference type="ARBA" id="ARBA00004141"/>
    </source>
</evidence>
<dbReference type="GO" id="GO:0007189">
    <property type="term" value="P:adenylate cyclase-activating G protein-coupled receptor signaling pathway"/>
    <property type="evidence" value="ECO:0007669"/>
    <property type="project" value="TreeGrafter"/>
</dbReference>
<sequence>MLAPPGEHPHHDGGLSNSPAPEKAFLGLIWTSSILSLLAALLLLWTLRTIPRTRRNLTLHLIGFLSMAQVGSCVSWFMKRPGAEVDGLCVASAGLGLFCQVATFLLCCSIATHYILTVRRRGSESSAARRAARTAERAAPGLQRWAVRHRAYLTYGAVCFLVPLLCAVVPLSMGMFVRGGGHPSDIGCWFDGERFAWARLLFFDSWIVLSWFYIGVVLLLARRELNTIRAFHQLFEPFVHNAVHTRRIVHGVLLNFLLCWMWSSILALLSLIDDIQTVFGGVAASGSGSGSSPSGPLSAAQVMMVILLLAFGIFSPLQGFLNLLLMLARSPLFLQGFRLMAVRAVPGWLLPLAGRALRLPPMPEYVDALSSEERAQAWRAHLVEAIGPLDLSADEKITGQVPELGIEAASLLPSPQTKFSPLLPGLGGSVDPFVGGPSRGVTLGNDEYTPLMMAGHQASGAGGFGGGGPGSGSSWHQDAPAGAPFSPAELGLVLGEPLAGTALPPGAESPSISLPAEPGSRGVSAPEVEDPLLEALSWVVHVAPACFDRAGGLAELPAAEPGRPRPMGLMASSLRARYAQSTASPCLLFCFGRRPDEHPLPLASYTGQRLTAMVSGAAPDHPLILRVTLQQCLLRARSGDAPVEAPGLTFICSGPGRALPGVLSRRLSRYRLLYWDVAVADTLAGVGSRVAEVPVTVAPARAIAGVRRADPAVAHSGSLRTGLQHAHERLLRTWAAGQAASSPGLPSPAVLSRRLSTLSTTPMGTSPAPRAVSLSPVSRPLAAAWPAGMATPAASMSASVADRHSDSDISWSSDAYSSEEDSDGDHPAAYPAIDADSHGQDSQLALGPSSLAPPLAGWPAARSPALAFPPVPAGRPVFDLIFRRSHSFSDFTEQAIINESPWPGGAPAAGGRPRSRSIS</sequence>
<keyword evidence="8" id="KW-1185">Reference proteome</keyword>
<feature type="transmembrane region" description="Helical" evidence="6">
    <location>
        <begin position="302"/>
        <end position="325"/>
    </location>
</feature>
<protein>
    <submittedName>
        <fullName evidence="7">Uncharacterized protein</fullName>
    </submittedName>
</protein>
<evidence type="ECO:0000313" key="8">
    <source>
        <dbReference type="Proteomes" id="UP000030693"/>
    </source>
</evidence>
<feature type="transmembrane region" description="Helical" evidence="6">
    <location>
        <begin position="57"/>
        <end position="78"/>
    </location>
</feature>
<comment type="subcellular location">
    <subcellularLocation>
        <location evidence="1">Membrane</location>
        <topology evidence="1">Multi-pass membrane protein</topology>
    </subcellularLocation>
</comment>
<feature type="region of interest" description="Disordered" evidence="5">
    <location>
        <begin position="897"/>
        <end position="919"/>
    </location>
</feature>
<dbReference type="Gene3D" id="1.20.1070.10">
    <property type="entry name" value="Rhodopsin 7-helix transmembrane proteins"/>
    <property type="match status" value="1"/>
</dbReference>
<evidence type="ECO:0000256" key="4">
    <source>
        <dbReference type="ARBA" id="ARBA00023136"/>
    </source>
</evidence>
<feature type="transmembrane region" description="Helical" evidence="6">
    <location>
        <begin position="252"/>
        <end position="272"/>
    </location>
</feature>
<keyword evidence="3 6" id="KW-1133">Transmembrane helix</keyword>
<feature type="transmembrane region" description="Helical" evidence="6">
    <location>
        <begin position="24"/>
        <end position="45"/>
    </location>
</feature>
<dbReference type="EMBL" id="KB932204">
    <property type="protein sequence ID" value="KCV70457.1"/>
    <property type="molecule type" value="Genomic_DNA"/>
</dbReference>
<name>A0A058ZAK9_FONAL</name>
<keyword evidence="4 6" id="KW-0472">Membrane</keyword>
<dbReference type="AlphaFoldDB" id="A0A058ZAK9"/>
<dbReference type="PANTHER" id="PTHR23112:SF47">
    <property type="entry name" value="G-PROTEIN COUPLED RECEPTOR 157"/>
    <property type="match status" value="1"/>
</dbReference>
<feature type="transmembrane region" description="Helical" evidence="6">
    <location>
        <begin position="337"/>
        <end position="357"/>
    </location>
</feature>
<feature type="compositionally biased region" description="Low complexity" evidence="5">
    <location>
        <begin position="900"/>
        <end position="919"/>
    </location>
</feature>
<dbReference type="RefSeq" id="XP_009494973.1">
    <property type="nucleotide sequence ID" value="XM_009496698.1"/>
</dbReference>